<evidence type="ECO:0000256" key="3">
    <source>
        <dbReference type="ARBA" id="ARBA00007131"/>
    </source>
</evidence>
<dbReference type="Pfam" id="PF00456">
    <property type="entry name" value="Transketolase_N"/>
    <property type="match status" value="1"/>
</dbReference>
<dbReference type="GO" id="GO:0009052">
    <property type="term" value="P:pentose-phosphate shunt, non-oxidative branch"/>
    <property type="evidence" value="ECO:0007669"/>
    <property type="project" value="UniProtKB-ARBA"/>
</dbReference>
<dbReference type="PROSITE" id="PS00802">
    <property type="entry name" value="TRANSKETOLASE_2"/>
    <property type="match status" value="1"/>
</dbReference>
<dbReference type="Proteomes" id="UP000009173">
    <property type="component" value="Chromosome"/>
</dbReference>
<dbReference type="GO" id="GO:0004802">
    <property type="term" value="F:transketolase activity"/>
    <property type="evidence" value="ECO:0007669"/>
    <property type="project" value="UniProtKB-UniRule"/>
</dbReference>
<evidence type="ECO:0000256" key="12">
    <source>
        <dbReference type="PIRSR" id="PIRSR605478-1"/>
    </source>
</evidence>
<dbReference type="Pfam" id="PF22613">
    <property type="entry name" value="Transketolase_C_1"/>
    <property type="match status" value="1"/>
</dbReference>
<dbReference type="FunFam" id="3.40.50.920:FF:000003">
    <property type="entry name" value="Transketolase"/>
    <property type="match status" value="1"/>
</dbReference>
<dbReference type="EC" id="2.2.1.1" evidence="5 11"/>
<comment type="cofactor">
    <cofactor evidence="14">
        <name>thiamine diphosphate</name>
        <dbReference type="ChEBI" id="CHEBI:58937"/>
    </cofactor>
    <text evidence="14">Binds 1 thiamine pyrophosphate per subunit. During the reaction, the substrate forms a covalent intermediate with the cofactor.</text>
</comment>
<dbReference type="SUPFAM" id="SSF52518">
    <property type="entry name" value="Thiamin diphosphate-binding fold (THDP-binding)"/>
    <property type="match status" value="2"/>
</dbReference>
<dbReference type="RefSeq" id="WP_011791791.1">
    <property type="nucleotide sequence ID" value="NC_008751.1"/>
</dbReference>
<evidence type="ECO:0000256" key="2">
    <source>
        <dbReference type="ARBA" id="ARBA00001941"/>
    </source>
</evidence>
<dbReference type="PROSITE" id="PS00801">
    <property type="entry name" value="TRANSKETOLASE_1"/>
    <property type="match status" value="1"/>
</dbReference>
<name>A0A0H3A5H9_NITV4</name>
<evidence type="ECO:0000256" key="8">
    <source>
        <dbReference type="ARBA" id="ARBA00022842"/>
    </source>
</evidence>
<feature type="binding site" evidence="13">
    <location>
        <position position="26"/>
    </location>
    <ligand>
        <name>substrate</name>
    </ligand>
</feature>
<feature type="binding site" evidence="13">
    <location>
        <position position="462"/>
    </location>
    <ligand>
        <name>substrate</name>
    </ligand>
</feature>
<feature type="binding site" evidence="13">
    <location>
        <position position="385"/>
    </location>
    <ligand>
        <name>substrate</name>
    </ligand>
</feature>
<dbReference type="Gene3D" id="3.40.50.970">
    <property type="match status" value="2"/>
</dbReference>
<dbReference type="PANTHER" id="PTHR43522:SF2">
    <property type="entry name" value="TRANSKETOLASE 1-RELATED"/>
    <property type="match status" value="1"/>
</dbReference>
<feature type="binding site" evidence="14">
    <location>
        <position position="66"/>
    </location>
    <ligand>
        <name>thiamine diphosphate</name>
        <dbReference type="ChEBI" id="CHEBI:58937"/>
    </ligand>
</feature>
<dbReference type="InterPro" id="IPR005475">
    <property type="entry name" value="Transketolase-like_Pyr-bd"/>
</dbReference>
<evidence type="ECO:0000256" key="4">
    <source>
        <dbReference type="ARBA" id="ARBA00011738"/>
    </source>
</evidence>
<dbReference type="GO" id="GO:0005829">
    <property type="term" value="C:cytosol"/>
    <property type="evidence" value="ECO:0007669"/>
    <property type="project" value="TreeGrafter"/>
</dbReference>
<feature type="binding site" evidence="13">
    <location>
        <position position="521"/>
    </location>
    <ligand>
        <name>substrate</name>
    </ligand>
</feature>
<dbReference type="InterPro" id="IPR005478">
    <property type="entry name" value="Transketolase_bac-like"/>
</dbReference>
<evidence type="ECO:0000256" key="9">
    <source>
        <dbReference type="ARBA" id="ARBA00023052"/>
    </source>
</evidence>
<dbReference type="Pfam" id="PF02779">
    <property type="entry name" value="Transket_pyr"/>
    <property type="match status" value="1"/>
</dbReference>
<evidence type="ECO:0000313" key="19">
    <source>
        <dbReference type="EMBL" id="ABM27738.1"/>
    </source>
</evidence>
<proteinExistence type="inferred from homology"/>
<dbReference type="InterPro" id="IPR020826">
    <property type="entry name" value="Transketolase_BS"/>
</dbReference>
<dbReference type="InterPro" id="IPR009014">
    <property type="entry name" value="Transketo_C/PFOR_II"/>
</dbReference>
<protein>
    <recommendedName>
        <fullName evidence="5 11">Transketolase</fullName>
        <ecNumber evidence="5 11">2.2.1.1</ecNumber>
    </recommendedName>
</protein>
<dbReference type="SMART" id="SM00861">
    <property type="entry name" value="Transket_pyr"/>
    <property type="match status" value="1"/>
</dbReference>
<dbReference type="InterPro" id="IPR033247">
    <property type="entry name" value="Transketolase_fam"/>
</dbReference>
<keyword evidence="17" id="KW-0106">Calcium</keyword>
<feature type="binding site" evidence="14">
    <location>
        <position position="156"/>
    </location>
    <ligand>
        <name>thiamine diphosphate</name>
        <dbReference type="ChEBI" id="CHEBI:58937"/>
    </ligand>
</feature>
<feature type="binding site" evidence="13">
    <location>
        <position position="474"/>
    </location>
    <ligand>
        <name>substrate</name>
    </ligand>
</feature>
<dbReference type="HOGENOM" id="CLU_009227_0_0_7"/>
<dbReference type="InterPro" id="IPR055152">
    <property type="entry name" value="Transketolase-like_C_2"/>
</dbReference>
<feature type="binding site" evidence="15">
    <location>
        <position position="155"/>
    </location>
    <ligand>
        <name>Mg(2+)</name>
        <dbReference type="ChEBI" id="CHEBI:18420"/>
    </ligand>
</feature>
<comment type="cofactor">
    <cofactor evidence="15">
        <name>Mg(2+)</name>
        <dbReference type="ChEBI" id="CHEBI:18420"/>
    </cofactor>
    <text evidence="15">Binds 1 Mg(2+) ion per subunit. Can also utilize other divalent metal cations, such as Ca(2+), Mn(2+) and Co(2+).</text>
</comment>
<evidence type="ECO:0000256" key="11">
    <source>
        <dbReference type="NCBIfam" id="TIGR00232"/>
    </source>
</evidence>
<dbReference type="EMBL" id="CP000527">
    <property type="protein sequence ID" value="ABM27738.1"/>
    <property type="molecule type" value="Genomic_DNA"/>
</dbReference>
<accession>A0A0H3A5H9</accession>
<dbReference type="PANTHER" id="PTHR43522">
    <property type="entry name" value="TRANSKETOLASE"/>
    <property type="match status" value="1"/>
</dbReference>
<dbReference type="InterPro" id="IPR029061">
    <property type="entry name" value="THDP-binding"/>
</dbReference>
<dbReference type="NCBIfam" id="TIGR00232">
    <property type="entry name" value="tktlase_bact"/>
    <property type="match status" value="1"/>
</dbReference>
<feature type="binding site" evidence="14">
    <location>
        <position position="185"/>
    </location>
    <ligand>
        <name>thiamine diphosphate</name>
        <dbReference type="ChEBI" id="CHEBI:58937"/>
    </ligand>
</feature>
<dbReference type="CDD" id="cd02012">
    <property type="entry name" value="TPP_TK"/>
    <property type="match status" value="1"/>
</dbReference>
<dbReference type="SUPFAM" id="SSF52922">
    <property type="entry name" value="TK C-terminal domain-like"/>
    <property type="match status" value="1"/>
</dbReference>
<comment type="cofactor">
    <cofactor evidence="17">
        <name>Mg(2+)</name>
        <dbReference type="ChEBI" id="CHEBI:18420"/>
    </cofactor>
    <cofactor evidence="17">
        <name>Ca(2+)</name>
        <dbReference type="ChEBI" id="CHEBI:29108"/>
    </cofactor>
    <cofactor evidence="17">
        <name>Mn(2+)</name>
        <dbReference type="ChEBI" id="CHEBI:29035"/>
    </cofactor>
    <cofactor evidence="17">
        <name>Co(2+)</name>
        <dbReference type="ChEBI" id="CHEBI:48828"/>
    </cofactor>
    <text evidence="17">Binds 1 Mg(2+) ion per subunit. Can also utilize other divalent metal cations, such as Ca(2+), Mn(2+) and Co(2+).</text>
</comment>
<evidence type="ECO:0000256" key="14">
    <source>
        <dbReference type="PIRSR" id="PIRSR605478-3"/>
    </source>
</evidence>
<evidence type="ECO:0000256" key="10">
    <source>
        <dbReference type="ARBA" id="ARBA00049473"/>
    </source>
</evidence>
<comment type="subunit">
    <text evidence="4 17">Homodimer.</text>
</comment>
<evidence type="ECO:0000256" key="17">
    <source>
        <dbReference type="RuleBase" id="RU004996"/>
    </source>
</evidence>
<evidence type="ECO:0000256" key="16">
    <source>
        <dbReference type="PIRSR" id="PIRSR605478-5"/>
    </source>
</evidence>
<comment type="cofactor">
    <cofactor evidence="2">
        <name>Co(2+)</name>
        <dbReference type="ChEBI" id="CHEBI:48828"/>
    </cofactor>
</comment>
<feature type="binding site" evidence="15">
    <location>
        <position position="185"/>
    </location>
    <ligand>
        <name>Mg(2+)</name>
        <dbReference type="ChEBI" id="CHEBI:18420"/>
    </ligand>
</feature>
<keyword evidence="9 14" id="KW-0786">Thiamine pyrophosphate</keyword>
<evidence type="ECO:0000256" key="6">
    <source>
        <dbReference type="ARBA" id="ARBA00022679"/>
    </source>
</evidence>
<feature type="binding site" evidence="14">
    <location>
        <position position="438"/>
    </location>
    <ligand>
        <name>thiamine diphosphate</name>
        <dbReference type="ChEBI" id="CHEBI:58937"/>
    </ligand>
</feature>
<gene>
    <name evidence="19" type="ordered locus">Dvul_0715</name>
</gene>
<evidence type="ECO:0000313" key="20">
    <source>
        <dbReference type="Proteomes" id="UP000009173"/>
    </source>
</evidence>
<keyword evidence="6 17" id="KW-0808">Transferase</keyword>
<reference evidence="20" key="1">
    <citation type="journal article" date="2009" name="Environ. Microbiol.">
        <title>Contribution of mobile genetic elements to Desulfovibrio vulgaris genome plasticity.</title>
        <authorList>
            <person name="Walker C.B."/>
            <person name="Stolyar S."/>
            <person name="Chivian D."/>
            <person name="Pinel N."/>
            <person name="Gabster J.A."/>
            <person name="Dehal P.S."/>
            <person name="He Z."/>
            <person name="Yang Z.K."/>
            <person name="Yen H.C."/>
            <person name="Zhou J."/>
            <person name="Wall J.D."/>
            <person name="Hazen T.C."/>
            <person name="Arkin A.P."/>
            <person name="Stahl D.A."/>
        </authorList>
    </citation>
    <scope>NUCLEOTIDE SEQUENCE [LARGE SCALE GENOMIC DNA]</scope>
    <source>
        <strain evidence="20">DP4</strain>
    </source>
</reference>
<dbReference type="FunFam" id="3.40.50.970:FF:000004">
    <property type="entry name" value="Transketolase"/>
    <property type="match status" value="1"/>
</dbReference>
<feature type="binding site" evidence="13">
    <location>
        <position position="358"/>
    </location>
    <ligand>
        <name>substrate</name>
    </ligand>
</feature>
<dbReference type="GO" id="GO:0046872">
    <property type="term" value="F:metal ion binding"/>
    <property type="evidence" value="ECO:0007669"/>
    <property type="project" value="UniProtKB-KW"/>
</dbReference>
<evidence type="ECO:0000256" key="13">
    <source>
        <dbReference type="PIRSR" id="PIRSR605478-2"/>
    </source>
</evidence>
<organism evidence="19 20">
    <name type="scientific">Nitratidesulfovibrio vulgaris (strain DP4)</name>
    <name type="common">Desulfovibrio vulgaris</name>
    <dbReference type="NCBI Taxonomy" id="391774"/>
    <lineage>
        <taxon>Bacteria</taxon>
        <taxon>Pseudomonadati</taxon>
        <taxon>Thermodesulfobacteriota</taxon>
        <taxon>Desulfovibrionia</taxon>
        <taxon>Desulfovibrionales</taxon>
        <taxon>Desulfovibrionaceae</taxon>
        <taxon>Nitratidesulfovibrio</taxon>
    </lineage>
</organism>
<dbReference type="CDD" id="cd07033">
    <property type="entry name" value="TPP_PYR_DXS_TK_like"/>
    <property type="match status" value="1"/>
</dbReference>
<dbReference type="Gene3D" id="3.40.50.920">
    <property type="match status" value="1"/>
</dbReference>
<comment type="cofactor">
    <cofactor evidence="1">
        <name>Ca(2+)</name>
        <dbReference type="ChEBI" id="CHEBI:29108"/>
    </cofactor>
</comment>
<dbReference type="FunFam" id="3.40.50.970:FF:000003">
    <property type="entry name" value="Transketolase"/>
    <property type="match status" value="1"/>
</dbReference>
<keyword evidence="7 15" id="KW-0479">Metal-binding</keyword>
<feature type="domain" description="Transketolase-like pyrimidine-binding" evidence="18">
    <location>
        <begin position="355"/>
        <end position="526"/>
    </location>
</feature>
<evidence type="ECO:0000259" key="18">
    <source>
        <dbReference type="SMART" id="SM00861"/>
    </source>
</evidence>
<feature type="binding site" evidence="14">
    <location>
        <begin position="114"/>
        <end position="116"/>
    </location>
    <ligand>
        <name>thiamine diphosphate</name>
        <dbReference type="ChEBI" id="CHEBI:58937"/>
    </ligand>
</feature>
<feature type="active site" description="Proton donor" evidence="12">
    <location>
        <position position="412"/>
    </location>
</feature>
<feature type="binding site" evidence="15">
    <location>
        <position position="187"/>
    </location>
    <ligand>
        <name>Mg(2+)</name>
        <dbReference type="ChEBI" id="CHEBI:18420"/>
    </ligand>
</feature>
<keyword evidence="8 15" id="KW-0460">Magnesium</keyword>
<dbReference type="InterPro" id="IPR049557">
    <property type="entry name" value="Transketolase_CS"/>
</dbReference>
<evidence type="ECO:0000256" key="15">
    <source>
        <dbReference type="PIRSR" id="PIRSR605478-4"/>
    </source>
</evidence>
<feature type="site" description="Important for catalytic activity" evidence="16">
    <location>
        <position position="261"/>
    </location>
</feature>
<evidence type="ECO:0000256" key="5">
    <source>
        <dbReference type="ARBA" id="ARBA00013152"/>
    </source>
</evidence>
<dbReference type="KEGG" id="dvl:Dvul_0715"/>
<dbReference type="InterPro" id="IPR005474">
    <property type="entry name" value="Transketolase_N"/>
</dbReference>
<sequence>MPSRKDFANAIRVLSMDAVEKAKSGHPGAPMGMADIAEALWRGPLRHNPANPHWPDRDRFVLSNGHGSMLIYALLHLTGYAVSMDDIRDFRQMGSRTPGHPEYGITPGVETTTGPLGQGIATAVGMAMAERMLATGFNRDGFPVVDHHTYVFLGDGCMMEGISHEACSLAGTLGLGKLIAFYDDNGISIDGEVKGWFADDTPARFEAYGWHVVRDVDGHDAAALDAALAAARAQTGKPSLICCKTCIGSGAPNKCGSHDCHGSPLGEAEIAAAREAMNWPHPPFEIPADIYAAWDCRDKGAKDEAAWREMFEGYRKAYPDLAAAFERRMSGELPANWEAEVEACIAATDSAAEKLATRVASRNALNGIAPLLPELVGGSADLTGSVGTWHKGSVRLTPDNWDANYISYGVREFAMGAIMNGLTLHGGFIPYAGTFLIFSDYAKNAIRLSALMGIRVVWVLTHDSIGVGEDGPTHQPVEQLGGLRLIPNVSVWRPCDTVETVAAWKSAIECATGPTCISLTRQGVPHIARTAGQRAAIGRGGYILRDCAGKPEAIIMATGSEVQLAVEAAAELEKRGRRVRVVSMPSSSVFDRQDAAYRESVLPSDVRVRVAVEAAASDAWWKYVGLDGKVVGMTGFGESAPGGVLFKHFGFTVDNVVDTVTSLL</sequence>
<feature type="binding site" evidence="14">
    <location>
        <position position="261"/>
    </location>
    <ligand>
        <name>thiamine diphosphate</name>
        <dbReference type="ChEBI" id="CHEBI:58937"/>
    </ligand>
</feature>
<comment type="function">
    <text evidence="17">Catalyzes the transfer of a two-carbon ketol group from a ketose donor to an aldose acceptor, via a covalent intermediate with the cofactor thiamine pyrophosphate.</text>
</comment>
<feature type="binding site" evidence="13">
    <location>
        <position position="470"/>
    </location>
    <ligand>
        <name>substrate</name>
    </ligand>
</feature>
<comment type="catalytic activity">
    <reaction evidence="10 17">
        <text>D-sedoheptulose 7-phosphate + D-glyceraldehyde 3-phosphate = aldehydo-D-ribose 5-phosphate + D-xylulose 5-phosphate</text>
        <dbReference type="Rhea" id="RHEA:10508"/>
        <dbReference type="ChEBI" id="CHEBI:57483"/>
        <dbReference type="ChEBI" id="CHEBI:57737"/>
        <dbReference type="ChEBI" id="CHEBI:58273"/>
        <dbReference type="ChEBI" id="CHEBI:59776"/>
        <dbReference type="EC" id="2.2.1.1"/>
    </reaction>
</comment>
<feature type="site" description="Important for catalytic activity" evidence="16">
    <location>
        <position position="26"/>
    </location>
</feature>
<evidence type="ECO:0000256" key="1">
    <source>
        <dbReference type="ARBA" id="ARBA00001913"/>
    </source>
</evidence>
<feature type="binding site" evidence="13">
    <location>
        <position position="261"/>
    </location>
    <ligand>
        <name>substrate</name>
    </ligand>
</feature>
<evidence type="ECO:0000256" key="7">
    <source>
        <dbReference type="ARBA" id="ARBA00022723"/>
    </source>
</evidence>
<dbReference type="AlphaFoldDB" id="A0A0H3A5H9"/>
<comment type="similarity">
    <text evidence="3 17">Belongs to the transketolase family.</text>
</comment>